<reference evidence="2 3" key="1">
    <citation type="submission" date="2020-02" db="EMBL/GenBank/DDBJ databases">
        <title>Whole-genome analyses of novel actinobacteria.</title>
        <authorList>
            <person name="Sahin N."/>
            <person name="Tokatli A."/>
        </authorList>
    </citation>
    <scope>NUCLEOTIDE SEQUENCE [LARGE SCALE GENOMIC DNA]</scope>
    <source>
        <strain evidence="2 3">YC504</strain>
    </source>
</reference>
<accession>A0A6G4XQ05</accession>
<dbReference type="Proteomes" id="UP000481109">
    <property type="component" value="Unassembled WGS sequence"/>
</dbReference>
<feature type="transmembrane region" description="Helical" evidence="1">
    <location>
        <begin position="12"/>
        <end position="36"/>
    </location>
</feature>
<evidence type="ECO:0000313" key="2">
    <source>
        <dbReference type="EMBL" id="NGO79518.1"/>
    </source>
</evidence>
<dbReference type="EMBL" id="JAAKZW010000155">
    <property type="protein sequence ID" value="NGO79518.1"/>
    <property type="molecule type" value="Genomic_DNA"/>
</dbReference>
<evidence type="ECO:0000256" key="1">
    <source>
        <dbReference type="SAM" id="Phobius"/>
    </source>
</evidence>
<organism evidence="2 3">
    <name type="scientific">Streptomyces mesophilus</name>
    <dbReference type="NCBI Taxonomy" id="1775132"/>
    <lineage>
        <taxon>Bacteria</taxon>
        <taxon>Bacillati</taxon>
        <taxon>Actinomycetota</taxon>
        <taxon>Actinomycetes</taxon>
        <taxon>Kitasatosporales</taxon>
        <taxon>Streptomycetaceae</taxon>
        <taxon>Streptomyces</taxon>
    </lineage>
</organism>
<sequence>MSTRIGDRTRSRAIGLAVAAVAAAALTVAGMVGLGVPDGWWPTAGQAFASSTPQASGNADDPCALIVGPARDYCTRGALQSAAPAPEFTAVDAWMLLPPAAGIAALSVYRIRTAPRRP</sequence>
<keyword evidence="3" id="KW-1185">Reference proteome</keyword>
<keyword evidence="1" id="KW-1133">Transmembrane helix</keyword>
<keyword evidence="1" id="KW-0472">Membrane</keyword>
<keyword evidence="1" id="KW-0812">Transmembrane</keyword>
<feature type="transmembrane region" description="Helical" evidence="1">
    <location>
        <begin position="93"/>
        <end position="111"/>
    </location>
</feature>
<proteinExistence type="predicted"/>
<dbReference type="AlphaFoldDB" id="A0A6G4XQ05"/>
<name>A0A6G4XQ05_9ACTN</name>
<comment type="caution">
    <text evidence="2">The sequence shown here is derived from an EMBL/GenBank/DDBJ whole genome shotgun (WGS) entry which is preliminary data.</text>
</comment>
<dbReference type="RefSeq" id="WP_165334957.1">
    <property type="nucleotide sequence ID" value="NZ_JAAKZW010000155.1"/>
</dbReference>
<protein>
    <submittedName>
        <fullName evidence="2">Uncharacterized protein</fullName>
    </submittedName>
</protein>
<gene>
    <name evidence="2" type="ORF">G6045_28265</name>
</gene>
<evidence type="ECO:0000313" key="3">
    <source>
        <dbReference type="Proteomes" id="UP000481109"/>
    </source>
</evidence>